<dbReference type="AlphaFoldDB" id="A0A0X1KPM6"/>
<evidence type="ECO:0000313" key="2">
    <source>
        <dbReference type="Proteomes" id="UP000077469"/>
    </source>
</evidence>
<dbReference type="EMBL" id="CP007141">
    <property type="protein sequence ID" value="AJC73191.1"/>
    <property type="molecule type" value="Genomic_DNA"/>
</dbReference>
<dbReference type="SUPFAM" id="SSF103007">
    <property type="entry name" value="Hypothetical protein TT1725"/>
    <property type="match status" value="1"/>
</dbReference>
<keyword evidence="2" id="KW-1185">Reference proteome</keyword>
<dbReference type="RefSeq" id="WP_031503634.1">
    <property type="nucleotide sequence ID" value="NC_022795.1"/>
</dbReference>
<dbReference type="Pfam" id="PF04456">
    <property type="entry name" value="DUF503"/>
    <property type="match status" value="1"/>
</dbReference>
<dbReference type="InterPro" id="IPR007546">
    <property type="entry name" value="DUF503"/>
</dbReference>
<dbReference type="PATRIC" id="fig|1123384.7.peg.412"/>
<dbReference type="Gene3D" id="3.30.70.1120">
    <property type="entry name" value="TT1725-like"/>
    <property type="match status" value="1"/>
</dbReference>
<dbReference type="STRING" id="1123384.AJ81_02080"/>
<protein>
    <recommendedName>
        <fullName evidence="3">YlxP-like protein</fullName>
    </recommendedName>
</protein>
<reference evidence="1 2" key="1">
    <citation type="submission" date="2014-01" db="EMBL/GenBank/DDBJ databases">
        <title>Genome sequencing of Thermotog hypogea.</title>
        <authorList>
            <person name="Zhang X."/>
            <person name="Alvare G."/>
            <person name="Fristensky B."/>
            <person name="Chen L."/>
            <person name="Suen T."/>
            <person name="Chen Q."/>
            <person name="Ma K."/>
        </authorList>
    </citation>
    <scope>NUCLEOTIDE SEQUENCE [LARGE SCALE GENOMIC DNA]</scope>
    <source>
        <strain evidence="1 2">DSM 11164</strain>
    </source>
</reference>
<sequence length="93" mass="10389">MHVAVVSFKIKLFGISSLKEKRSLIKRLMNELRSKYNVSVSEVGMCDSKGWAEIGIAVVNSAKEVVDSTVEQISNVLESTYGLQIVELEREGW</sequence>
<name>A0A0X1KPM6_9THEM</name>
<dbReference type="KEGG" id="phy:AJ81_02080"/>
<accession>A0A0X1KPM6</accession>
<dbReference type="OrthoDB" id="9809023at2"/>
<dbReference type="PANTHER" id="PTHR36441">
    <property type="entry name" value="HYPOTHETICAL CYTOSOLIC PROTEIN"/>
    <property type="match status" value="1"/>
</dbReference>
<evidence type="ECO:0008006" key="3">
    <source>
        <dbReference type="Google" id="ProtNLM"/>
    </source>
</evidence>
<evidence type="ECO:0000313" key="1">
    <source>
        <dbReference type="EMBL" id="AJC73191.1"/>
    </source>
</evidence>
<gene>
    <name evidence="1" type="ORF">AJ81_02080</name>
</gene>
<proteinExistence type="predicted"/>
<organism evidence="1 2">
    <name type="scientific">Pseudothermotoga hypogea DSM 11164 = NBRC 106472</name>
    <dbReference type="NCBI Taxonomy" id="1123384"/>
    <lineage>
        <taxon>Bacteria</taxon>
        <taxon>Thermotogati</taxon>
        <taxon>Thermotogota</taxon>
        <taxon>Thermotogae</taxon>
        <taxon>Thermotogales</taxon>
        <taxon>Thermotogaceae</taxon>
        <taxon>Pseudothermotoga</taxon>
    </lineage>
</organism>
<dbReference type="PANTHER" id="PTHR36441:SF1">
    <property type="entry name" value="DUF503 DOMAIN-CONTAINING PROTEIN"/>
    <property type="match status" value="1"/>
</dbReference>
<dbReference type="PaxDb" id="1123384-AJ81_02080"/>
<dbReference type="Proteomes" id="UP000077469">
    <property type="component" value="Chromosome"/>
</dbReference>
<dbReference type="InterPro" id="IPR036746">
    <property type="entry name" value="TT1725-like_sf"/>
</dbReference>